<dbReference type="InterPro" id="IPR006311">
    <property type="entry name" value="TAT_signal"/>
</dbReference>
<dbReference type="InterPro" id="IPR002491">
    <property type="entry name" value="ABC_transptr_periplasmic_BD"/>
</dbReference>
<reference evidence="6" key="1">
    <citation type="journal article" date="2014" name="Int. J. Syst. Evol. Microbiol.">
        <title>Complete genome sequence of Corynebacterium casei LMG S-19264T (=DSM 44701T), isolated from a smear-ripened cheese.</title>
        <authorList>
            <consortium name="US DOE Joint Genome Institute (JGI-PGF)"/>
            <person name="Walter F."/>
            <person name="Albersmeier A."/>
            <person name="Kalinowski J."/>
            <person name="Ruckert C."/>
        </authorList>
    </citation>
    <scope>NUCLEOTIDE SEQUENCE</scope>
    <source>
        <strain evidence="6">JCM 19596</strain>
    </source>
</reference>
<dbReference type="PANTHER" id="PTHR30532:SF1">
    <property type="entry name" value="IRON(3+)-HYDROXAMATE-BINDING PROTEIN FHUD"/>
    <property type="match status" value="1"/>
</dbReference>
<proteinExistence type="predicted"/>
<dbReference type="SUPFAM" id="SSF53807">
    <property type="entry name" value="Helical backbone' metal receptor"/>
    <property type="match status" value="1"/>
</dbReference>
<dbReference type="PANTHER" id="PTHR30532">
    <property type="entry name" value="IRON III DICITRATE-BINDING PERIPLASMIC PROTEIN"/>
    <property type="match status" value="1"/>
</dbReference>
<sequence length="411" mass="44902">MTNDETTGRDAPTRREYLTYAGALVGGGLIAGCSSTSDPDEASGTTESTAADETTTEGEAAASYAVSLSPVGTVEFEEPPERVMVYNLLYADMAVAYGYGDAVNSLGFSTEVAGALDAFYARLDGVDFDYSDIEQLNSGSGGGITVDKELFYELNSDLHVVDPALLVSFDGWEVADIEEVSENVAPFFANNYSRRNTEPPEPYDEGYEYYTLWELSEKLAEVFREAERYEALAAIHDDVVSTIQANLPPESERPTVASVLYMGETFYPAKVNESGFATAHTRPLGASDAFAESDVSYQTSYDFETLLDVDPDVILHRYGYSYYDVSAIREQVASHSVGAKLAAVENDRFYAGGNPLQGPLMNLFQLEMTAKQLYPDVFGAWPGYDGGPYPEIPESERLFDRDEVARIVTGD</sequence>
<accession>A0A830FDP7</accession>
<keyword evidence="7" id="KW-1185">Reference proteome</keyword>
<reference evidence="6" key="2">
    <citation type="submission" date="2020-09" db="EMBL/GenBank/DDBJ databases">
        <authorList>
            <person name="Sun Q."/>
            <person name="Ohkuma M."/>
        </authorList>
    </citation>
    <scope>NUCLEOTIDE SEQUENCE</scope>
    <source>
        <strain evidence="6">JCM 19596</strain>
    </source>
</reference>
<dbReference type="Pfam" id="PF01497">
    <property type="entry name" value="Peripla_BP_2"/>
    <property type="match status" value="1"/>
</dbReference>
<dbReference type="RefSeq" id="WP_188979204.1">
    <property type="nucleotide sequence ID" value="NZ_BMPG01000003.1"/>
</dbReference>
<comment type="subcellular location">
    <subcellularLocation>
        <location evidence="1">Cell envelope</location>
    </subcellularLocation>
</comment>
<protein>
    <recommendedName>
        <fullName evidence="5">Fe/B12 periplasmic-binding domain-containing protein</fullName>
    </recommendedName>
</protein>
<feature type="domain" description="Fe/B12 periplasmic-binding" evidence="5">
    <location>
        <begin position="82"/>
        <end position="381"/>
    </location>
</feature>
<name>A0A830FDP7_9EURY</name>
<evidence type="ECO:0000256" key="4">
    <source>
        <dbReference type="SAM" id="MobiDB-lite"/>
    </source>
</evidence>
<gene>
    <name evidence="6" type="ORF">GCM10009039_23700</name>
</gene>
<feature type="compositionally biased region" description="Low complexity" evidence="4">
    <location>
        <begin position="42"/>
        <end position="62"/>
    </location>
</feature>
<keyword evidence="2" id="KW-0813">Transport</keyword>
<evidence type="ECO:0000256" key="3">
    <source>
        <dbReference type="ARBA" id="ARBA00022729"/>
    </source>
</evidence>
<dbReference type="AlphaFoldDB" id="A0A830FDP7"/>
<evidence type="ECO:0000256" key="1">
    <source>
        <dbReference type="ARBA" id="ARBA00004196"/>
    </source>
</evidence>
<dbReference type="OrthoDB" id="304381at2157"/>
<comment type="caution">
    <text evidence="6">The sequence shown here is derived from an EMBL/GenBank/DDBJ whole genome shotgun (WGS) entry which is preliminary data.</text>
</comment>
<evidence type="ECO:0000256" key="2">
    <source>
        <dbReference type="ARBA" id="ARBA00022448"/>
    </source>
</evidence>
<evidence type="ECO:0000313" key="7">
    <source>
        <dbReference type="Proteomes" id="UP000607197"/>
    </source>
</evidence>
<dbReference type="InterPro" id="IPR051313">
    <property type="entry name" value="Bact_iron-sidero_bind"/>
</dbReference>
<dbReference type="PROSITE" id="PS51318">
    <property type="entry name" value="TAT"/>
    <property type="match status" value="1"/>
</dbReference>
<feature type="region of interest" description="Disordered" evidence="4">
    <location>
        <begin position="32"/>
        <end position="62"/>
    </location>
</feature>
<dbReference type="Proteomes" id="UP000607197">
    <property type="component" value="Unassembled WGS sequence"/>
</dbReference>
<keyword evidence="3" id="KW-0732">Signal</keyword>
<evidence type="ECO:0000259" key="5">
    <source>
        <dbReference type="PROSITE" id="PS50983"/>
    </source>
</evidence>
<organism evidence="6 7">
    <name type="scientific">Halocalculus aciditolerans</name>
    <dbReference type="NCBI Taxonomy" id="1383812"/>
    <lineage>
        <taxon>Archaea</taxon>
        <taxon>Methanobacteriati</taxon>
        <taxon>Methanobacteriota</taxon>
        <taxon>Stenosarchaea group</taxon>
        <taxon>Halobacteria</taxon>
        <taxon>Halobacteriales</taxon>
        <taxon>Halobacteriaceae</taxon>
        <taxon>Halocalculus</taxon>
    </lineage>
</organism>
<dbReference type="PROSITE" id="PS50983">
    <property type="entry name" value="FE_B12_PBP"/>
    <property type="match status" value="1"/>
</dbReference>
<dbReference type="Gene3D" id="3.40.50.1980">
    <property type="entry name" value="Nitrogenase molybdenum iron protein domain"/>
    <property type="match status" value="2"/>
</dbReference>
<evidence type="ECO:0000313" key="6">
    <source>
        <dbReference type="EMBL" id="GGL64999.1"/>
    </source>
</evidence>
<dbReference type="EMBL" id="BMPG01000003">
    <property type="protein sequence ID" value="GGL64999.1"/>
    <property type="molecule type" value="Genomic_DNA"/>
</dbReference>